<keyword evidence="2 3" id="KW-0802">TPR repeat</keyword>
<proteinExistence type="predicted"/>
<reference evidence="4" key="1">
    <citation type="submission" date="2020-12" db="EMBL/GenBank/DDBJ databases">
        <title>Geomonas sp. Red875, isolated from river sediment.</title>
        <authorList>
            <person name="Xu Z."/>
            <person name="Zhang Z."/>
            <person name="Masuda Y."/>
            <person name="Itoh H."/>
            <person name="Senoo K."/>
        </authorList>
    </citation>
    <scope>NUCLEOTIDE SEQUENCE</scope>
    <source>
        <strain evidence="4">Red875</strain>
    </source>
</reference>
<evidence type="ECO:0000256" key="2">
    <source>
        <dbReference type="ARBA" id="ARBA00022803"/>
    </source>
</evidence>
<dbReference type="Gene3D" id="1.25.40.10">
    <property type="entry name" value="Tetratricopeptide repeat domain"/>
    <property type="match status" value="1"/>
</dbReference>
<dbReference type="AlphaFoldDB" id="A0A8J7M035"/>
<protein>
    <submittedName>
        <fullName evidence="4">Tetratricopeptide repeat protein</fullName>
    </submittedName>
</protein>
<keyword evidence="5" id="KW-1185">Reference proteome</keyword>
<evidence type="ECO:0000256" key="1">
    <source>
        <dbReference type="ARBA" id="ARBA00022737"/>
    </source>
</evidence>
<dbReference type="SMART" id="SM00028">
    <property type="entry name" value="TPR"/>
    <property type="match status" value="3"/>
</dbReference>
<dbReference type="InterPro" id="IPR019734">
    <property type="entry name" value="TPR_rpt"/>
</dbReference>
<accession>A0A8J7M035</accession>
<dbReference type="InterPro" id="IPR050498">
    <property type="entry name" value="Ycf3"/>
</dbReference>
<feature type="repeat" description="TPR" evidence="3">
    <location>
        <begin position="60"/>
        <end position="93"/>
    </location>
</feature>
<sequence length="137" mass="15345">MNRRFLILLLTVLLAWPLSGWGEDRADLYLKTADKMQARGYPEAALDYLDRAIEIRPDHVRALLSRGFLHLGRGEVDAALADFSRVIEIEPGEPAHYVTRGLALNQSGKREPAAGDFRKGCELGDQSACDLLHEMNR</sequence>
<dbReference type="PANTHER" id="PTHR44858:SF1">
    <property type="entry name" value="UDP-N-ACETYLGLUCOSAMINE--PEPTIDE N-ACETYLGLUCOSAMINYLTRANSFERASE SPINDLY-RELATED"/>
    <property type="match status" value="1"/>
</dbReference>
<keyword evidence="1" id="KW-0677">Repeat</keyword>
<dbReference type="PROSITE" id="PS50005">
    <property type="entry name" value="TPR"/>
    <property type="match status" value="2"/>
</dbReference>
<organism evidence="4 5">
    <name type="scientific">Geomesophilobacter sediminis</name>
    <dbReference type="NCBI Taxonomy" id="2798584"/>
    <lineage>
        <taxon>Bacteria</taxon>
        <taxon>Pseudomonadati</taxon>
        <taxon>Thermodesulfobacteriota</taxon>
        <taxon>Desulfuromonadia</taxon>
        <taxon>Geobacterales</taxon>
        <taxon>Geobacteraceae</taxon>
        <taxon>Geomesophilobacter</taxon>
    </lineage>
</organism>
<evidence type="ECO:0000313" key="5">
    <source>
        <dbReference type="Proteomes" id="UP000636888"/>
    </source>
</evidence>
<dbReference type="SUPFAM" id="SSF48452">
    <property type="entry name" value="TPR-like"/>
    <property type="match status" value="1"/>
</dbReference>
<dbReference type="PANTHER" id="PTHR44858">
    <property type="entry name" value="TETRATRICOPEPTIDE REPEAT PROTEIN 6"/>
    <property type="match status" value="1"/>
</dbReference>
<dbReference type="Pfam" id="PF13432">
    <property type="entry name" value="TPR_16"/>
    <property type="match status" value="1"/>
</dbReference>
<evidence type="ECO:0000256" key="3">
    <source>
        <dbReference type="PROSITE-ProRule" id="PRU00339"/>
    </source>
</evidence>
<dbReference type="RefSeq" id="WP_199381966.1">
    <property type="nucleotide sequence ID" value="NZ_JAEMHM010000001.1"/>
</dbReference>
<name>A0A8J7M035_9BACT</name>
<gene>
    <name evidence="4" type="ORF">JFN93_00220</name>
</gene>
<dbReference type="InterPro" id="IPR011990">
    <property type="entry name" value="TPR-like_helical_dom_sf"/>
</dbReference>
<feature type="repeat" description="TPR" evidence="3">
    <location>
        <begin position="26"/>
        <end position="59"/>
    </location>
</feature>
<evidence type="ECO:0000313" key="4">
    <source>
        <dbReference type="EMBL" id="MBJ6723117.1"/>
    </source>
</evidence>
<dbReference type="Proteomes" id="UP000636888">
    <property type="component" value="Unassembled WGS sequence"/>
</dbReference>
<comment type="caution">
    <text evidence="4">The sequence shown here is derived from an EMBL/GenBank/DDBJ whole genome shotgun (WGS) entry which is preliminary data.</text>
</comment>
<dbReference type="EMBL" id="JAEMHM010000001">
    <property type="protein sequence ID" value="MBJ6723117.1"/>
    <property type="molecule type" value="Genomic_DNA"/>
</dbReference>